<feature type="compositionally biased region" description="Basic and acidic residues" evidence="1">
    <location>
        <begin position="88"/>
        <end position="101"/>
    </location>
</feature>
<protein>
    <recommendedName>
        <fullName evidence="4">Retrotransposon Copia-like N-terminal domain-containing protein</fullName>
    </recommendedName>
</protein>
<evidence type="ECO:0000313" key="3">
    <source>
        <dbReference type="Proteomes" id="UP000198211"/>
    </source>
</evidence>
<feature type="region of interest" description="Disordered" evidence="1">
    <location>
        <begin position="47"/>
        <end position="136"/>
    </location>
</feature>
<evidence type="ECO:0000256" key="1">
    <source>
        <dbReference type="SAM" id="MobiDB-lite"/>
    </source>
</evidence>
<feature type="compositionally biased region" description="Acidic residues" evidence="1">
    <location>
        <begin position="51"/>
        <end position="66"/>
    </location>
</feature>
<evidence type="ECO:0008006" key="4">
    <source>
        <dbReference type="Google" id="ProtNLM"/>
    </source>
</evidence>
<accession>A0A225WRK6</accession>
<organism evidence="2 3">
    <name type="scientific">Phytophthora megakarya</name>
    <dbReference type="NCBI Taxonomy" id="4795"/>
    <lineage>
        <taxon>Eukaryota</taxon>
        <taxon>Sar</taxon>
        <taxon>Stramenopiles</taxon>
        <taxon>Oomycota</taxon>
        <taxon>Peronosporomycetes</taxon>
        <taxon>Peronosporales</taxon>
        <taxon>Peronosporaceae</taxon>
        <taxon>Phytophthora</taxon>
    </lineage>
</organism>
<gene>
    <name evidence="2" type="ORF">PHMEG_0005293</name>
</gene>
<evidence type="ECO:0000313" key="2">
    <source>
        <dbReference type="EMBL" id="OWZ20306.1"/>
    </source>
</evidence>
<dbReference type="Proteomes" id="UP000198211">
    <property type="component" value="Unassembled WGS sequence"/>
</dbReference>
<comment type="caution">
    <text evidence="2">The sequence shown here is derived from an EMBL/GenBank/DDBJ whole genome shotgun (WGS) entry which is preliminary data.</text>
</comment>
<dbReference type="EMBL" id="NBNE01000338">
    <property type="protein sequence ID" value="OWZ20306.1"/>
    <property type="molecule type" value="Genomic_DNA"/>
</dbReference>
<feature type="compositionally biased region" description="Basic and acidic residues" evidence="1">
    <location>
        <begin position="127"/>
        <end position="136"/>
    </location>
</feature>
<dbReference type="AlphaFoldDB" id="A0A225WRK6"/>
<sequence>MLLNDLPSQASSDDFLRLIGAENFHVWKTRVCTALNGKHLLGYVKKTDYDGISEDESDESESDMPDVEYYSKAKTNPTENAEIDSDAVDYKDSDDDPKPSSDSDDESGGNSETTTKRTKLPVVRPFNQEKARRLRE</sequence>
<name>A0A225WRK6_9STRA</name>
<reference evidence="3" key="1">
    <citation type="submission" date="2017-03" db="EMBL/GenBank/DDBJ databases">
        <title>Phytopthora megakarya and P. palmivora, two closely related causual agents of cacao black pod achieved similar genome size and gene model numbers by different mechanisms.</title>
        <authorList>
            <person name="Ali S."/>
            <person name="Shao J."/>
            <person name="Larry D.J."/>
            <person name="Kronmiller B."/>
            <person name="Shen D."/>
            <person name="Strem M.D."/>
            <person name="Melnick R.L."/>
            <person name="Guiltinan M.J."/>
            <person name="Tyler B.M."/>
            <person name="Meinhardt L.W."/>
            <person name="Bailey B.A."/>
        </authorList>
    </citation>
    <scope>NUCLEOTIDE SEQUENCE [LARGE SCALE GENOMIC DNA]</scope>
    <source>
        <strain evidence="3">zdho120</strain>
    </source>
</reference>
<proteinExistence type="predicted"/>
<keyword evidence="3" id="KW-1185">Reference proteome</keyword>
<dbReference type="OrthoDB" id="113736at2759"/>